<dbReference type="eggNOG" id="COG2340">
    <property type="taxonomic scope" value="Bacteria"/>
</dbReference>
<dbReference type="InterPro" id="IPR035940">
    <property type="entry name" value="CAP_sf"/>
</dbReference>
<dbReference type="InterPro" id="IPR014258">
    <property type="entry name" value="CAP_domain_YkwD-like"/>
</dbReference>
<dbReference type="Proteomes" id="UP000000269">
    <property type="component" value="Chromosome"/>
</dbReference>
<feature type="region of interest" description="Disordered" evidence="1">
    <location>
        <begin position="98"/>
        <end position="136"/>
    </location>
</feature>
<sequence>MKLTNYKKLVVPTIMAALLVSVPTTSNAYTKFTTNTTCLNSVATQQGKDRYTIPLKETTTSNKFYVVSRGGYYRPKYIPNKPVEIPSNNTEIPVEKPIEKPVENPTSNNNNNTNIPTTKPSEENNTGYGTTANGNHSLSADEIKMIELVNRERQAAGLKALQIDAQLSYVARIKSQDMSNNKYFSHDSPTYGSPFDMMTKFGIKYRGAAENIAKNQTVEAAHNSLMRSQGHKENIMNPNYTHIGIGIHNGHYTQMFISK</sequence>
<keyword evidence="5" id="KW-1185">Reference proteome</keyword>
<reference evidence="5" key="1">
    <citation type="submission" date="2007-10" db="EMBL/GenBank/DDBJ databases">
        <title>Complete genome of Alkaliphilus oremlandii OhILAs.</title>
        <authorList>
            <person name="Copeland A."/>
            <person name="Lucas S."/>
            <person name="Lapidus A."/>
            <person name="Barry K."/>
            <person name="Detter J.C."/>
            <person name="Glavina del Rio T."/>
            <person name="Hammon N."/>
            <person name="Israni S."/>
            <person name="Dalin E."/>
            <person name="Tice H."/>
            <person name="Pitluck S."/>
            <person name="Chain P."/>
            <person name="Malfatti S."/>
            <person name="Shin M."/>
            <person name="Vergez L."/>
            <person name="Schmutz J."/>
            <person name="Larimer F."/>
            <person name="Land M."/>
            <person name="Hauser L."/>
            <person name="Kyrpides N."/>
            <person name="Mikhailova N."/>
            <person name="Stolz J.F."/>
            <person name="Dawson A."/>
            <person name="Fisher E."/>
            <person name="Crable B."/>
            <person name="Perera E."/>
            <person name="Lisak J."/>
            <person name="Ranganathan M."/>
            <person name="Basu P."/>
            <person name="Richardson P."/>
        </authorList>
    </citation>
    <scope>NUCLEOTIDE SEQUENCE [LARGE SCALE GENOMIC DNA]</scope>
    <source>
        <strain evidence="5">OhILAs</strain>
    </source>
</reference>
<dbReference type="RefSeq" id="WP_012159524.1">
    <property type="nucleotide sequence ID" value="NC_009922.1"/>
</dbReference>
<dbReference type="NCBIfam" id="TIGR02909">
    <property type="entry name" value="spore_YkwD"/>
    <property type="match status" value="1"/>
</dbReference>
<evidence type="ECO:0000313" key="4">
    <source>
        <dbReference type="EMBL" id="ABW19212.1"/>
    </source>
</evidence>
<name>A8MGI9_ALKOO</name>
<dbReference type="PANTHER" id="PTHR31157:SF1">
    <property type="entry name" value="SCP DOMAIN-CONTAINING PROTEIN"/>
    <property type="match status" value="1"/>
</dbReference>
<dbReference type="HOGENOM" id="CLU_048111_0_1_9"/>
<dbReference type="KEGG" id="aoe:Clos_1672"/>
<dbReference type="PANTHER" id="PTHR31157">
    <property type="entry name" value="SCP DOMAIN-CONTAINING PROTEIN"/>
    <property type="match status" value="1"/>
</dbReference>
<feature type="signal peptide" evidence="2">
    <location>
        <begin position="1"/>
        <end position="28"/>
    </location>
</feature>
<gene>
    <name evidence="4" type="ordered locus">Clos_1672</name>
</gene>
<dbReference type="AlphaFoldDB" id="A8MGI9"/>
<feature type="compositionally biased region" description="Low complexity" evidence="1">
    <location>
        <begin position="104"/>
        <end position="135"/>
    </location>
</feature>
<proteinExistence type="predicted"/>
<dbReference type="Gene3D" id="3.40.33.10">
    <property type="entry name" value="CAP"/>
    <property type="match status" value="1"/>
</dbReference>
<dbReference type="EMBL" id="CP000853">
    <property type="protein sequence ID" value="ABW19212.1"/>
    <property type="molecule type" value="Genomic_DNA"/>
</dbReference>
<accession>A8MGI9</accession>
<evidence type="ECO:0000313" key="5">
    <source>
        <dbReference type="Proteomes" id="UP000000269"/>
    </source>
</evidence>
<dbReference type="InterPro" id="IPR014044">
    <property type="entry name" value="CAP_dom"/>
</dbReference>
<feature type="chain" id="PRO_5002726668" evidence="2">
    <location>
        <begin position="29"/>
        <end position="259"/>
    </location>
</feature>
<keyword evidence="2" id="KW-0732">Signal</keyword>
<evidence type="ECO:0000259" key="3">
    <source>
        <dbReference type="Pfam" id="PF00188"/>
    </source>
</evidence>
<organism evidence="4 5">
    <name type="scientific">Alkaliphilus oremlandii (strain OhILAs)</name>
    <name type="common">Clostridium oremlandii (strain OhILAs)</name>
    <dbReference type="NCBI Taxonomy" id="350688"/>
    <lineage>
        <taxon>Bacteria</taxon>
        <taxon>Bacillati</taxon>
        <taxon>Bacillota</taxon>
        <taxon>Clostridia</taxon>
        <taxon>Peptostreptococcales</taxon>
        <taxon>Natronincolaceae</taxon>
        <taxon>Alkaliphilus</taxon>
    </lineage>
</organism>
<dbReference type="CDD" id="cd05379">
    <property type="entry name" value="CAP_bacterial"/>
    <property type="match status" value="1"/>
</dbReference>
<dbReference type="Pfam" id="PF00188">
    <property type="entry name" value="CAP"/>
    <property type="match status" value="1"/>
</dbReference>
<dbReference type="STRING" id="350688.Clos_1672"/>
<feature type="domain" description="SCP" evidence="3">
    <location>
        <begin position="147"/>
        <end position="253"/>
    </location>
</feature>
<evidence type="ECO:0000256" key="1">
    <source>
        <dbReference type="SAM" id="MobiDB-lite"/>
    </source>
</evidence>
<evidence type="ECO:0000256" key="2">
    <source>
        <dbReference type="SAM" id="SignalP"/>
    </source>
</evidence>
<dbReference type="SUPFAM" id="SSF55797">
    <property type="entry name" value="PR-1-like"/>
    <property type="match status" value="1"/>
</dbReference>
<protein>
    <submittedName>
        <fullName evidence="4">SCP-like extracellular</fullName>
    </submittedName>
</protein>